<organism evidence="1 2">
    <name type="scientific">Cryptococcus gattii EJB2</name>
    <dbReference type="NCBI Taxonomy" id="1296103"/>
    <lineage>
        <taxon>Eukaryota</taxon>
        <taxon>Fungi</taxon>
        <taxon>Dikarya</taxon>
        <taxon>Basidiomycota</taxon>
        <taxon>Agaricomycotina</taxon>
        <taxon>Tremellomycetes</taxon>
        <taxon>Tremellales</taxon>
        <taxon>Cryptococcaceae</taxon>
        <taxon>Cryptococcus</taxon>
        <taxon>Cryptococcus gattii species complex</taxon>
    </lineage>
</organism>
<dbReference type="Proteomes" id="UP000054272">
    <property type="component" value="Unassembled WGS sequence"/>
</dbReference>
<protein>
    <submittedName>
        <fullName evidence="1">Uncharacterized protein</fullName>
    </submittedName>
</protein>
<sequence length="90" mass="9706">MTYEDGEDCAVFGDVVTERDDDYEIVEGGVNGTCDSGGAEDVLVTDRFETQEMQVMAAAFRALRPSTLPTAPDIWEVIYAAKALGVILSP</sequence>
<reference evidence="1 2" key="1">
    <citation type="submission" date="2015-01" db="EMBL/GenBank/DDBJ databases">
        <title>The Genome Sequence of Cryptococcus gattii EJB2.</title>
        <authorList>
            <consortium name="The Broad Institute Genomics Platform"/>
            <person name="Cuomo C."/>
            <person name="Litvintseva A."/>
            <person name="Chen Y."/>
            <person name="Heitman J."/>
            <person name="Sun S."/>
            <person name="Springer D."/>
            <person name="Dromer F."/>
            <person name="Young S."/>
            <person name="Zeng Q."/>
            <person name="Gargeya S."/>
            <person name="Abouelleil A."/>
            <person name="Alvarado L."/>
            <person name="Chapman S.B."/>
            <person name="Gainer-Dewar J."/>
            <person name="Goldberg J."/>
            <person name="Griggs A."/>
            <person name="Gujja S."/>
            <person name="Hansen M."/>
            <person name="Howarth C."/>
            <person name="Imamovic A."/>
            <person name="Larimer J."/>
            <person name="Murphy C."/>
            <person name="Naylor J."/>
            <person name="Pearson M."/>
            <person name="Priest M."/>
            <person name="Roberts A."/>
            <person name="Saif S."/>
            <person name="Shea T."/>
            <person name="Sykes S."/>
            <person name="Wortman J."/>
            <person name="Nusbaum C."/>
            <person name="Birren B."/>
        </authorList>
    </citation>
    <scope>NUCLEOTIDE SEQUENCE [LARGE SCALE GENOMIC DNA]</scope>
    <source>
        <strain evidence="1 2">EJB2</strain>
    </source>
</reference>
<evidence type="ECO:0000313" key="2">
    <source>
        <dbReference type="Proteomes" id="UP000054272"/>
    </source>
</evidence>
<accession>A0ABR5BTU0</accession>
<gene>
    <name evidence="1" type="ORF">I306_03895</name>
</gene>
<name>A0ABR5BTU0_9TREE</name>
<keyword evidence="2" id="KW-1185">Reference proteome</keyword>
<dbReference type="EMBL" id="KN848691">
    <property type="protein sequence ID" value="KIR79047.1"/>
    <property type="molecule type" value="Genomic_DNA"/>
</dbReference>
<evidence type="ECO:0000313" key="1">
    <source>
        <dbReference type="EMBL" id="KIR79047.1"/>
    </source>
</evidence>
<proteinExistence type="predicted"/>